<dbReference type="STRING" id="310781.SAMN05216259_102113"/>
<accession>A0A1G9XG89</accession>
<dbReference type="PANTHER" id="PTHR30055:SF234">
    <property type="entry name" value="HTH-TYPE TRANSCRIPTIONAL REGULATOR BETI"/>
    <property type="match status" value="1"/>
</dbReference>
<evidence type="ECO:0000259" key="5">
    <source>
        <dbReference type="PROSITE" id="PS50977"/>
    </source>
</evidence>
<dbReference type="Pfam" id="PF00440">
    <property type="entry name" value="TetR_N"/>
    <property type="match status" value="1"/>
</dbReference>
<dbReference type="Gene3D" id="1.10.357.10">
    <property type="entry name" value="Tetracycline Repressor, domain 2"/>
    <property type="match status" value="1"/>
</dbReference>
<organism evidence="6 7">
    <name type="scientific">Actinacidiphila guanduensis</name>
    <dbReference type="NCBI Taxonomy" id="310781"/>
    <lineage>
        <taxon>Bacteria</taxon>
        <taxon>Bacillati</taxon>
        <taxon>Actinomycetota</taxon>
        <taxon>Actinomycetes</taxon>
        <taxon>Kitasatosporales</taxon>
        <taxon>Streptomycetaceae</taxon>
        <taxon>Actinacidiphila</taxon>
    </lineage>
</organism>
<name>A0A1G9XG89_9ACTN</name>
<keyword evidence="2 4" id="KW-0238">DNA-binding</keyword>
<keyword evidence="7" id="KW-1185">Reference proteome</keyword>
<dbReference type="GO" id="GO:0003700">
    <property type="term" value="F:DNA-binding transcription factor activity"/>
    <property type="evidence" value="ECO:0007669"/>
    <property type="project" value="TreeGrafter"/>
</dbReference>
<proteinExistence type="predicted"/>
<dbReference type="InterPro" id="IPR050109">
    <property type="entry name" value="HTH-type_TetR-like_transc_reg"/>
</dbReference>
<evidence type="ECO:0000256" key="4">
    <source>
        <dbReference type="PROSITE-ProRule" id="PRU00335"/>
    </source>
</evidence>
<feature type="domain" description="HTH tetR-type" evidence="5">
    <location>
        <begin position="16"/>
        <end position="77"/>
    </location>
</feature>
<dbReference type="GO" id="GO:0000976">
    <property type="term" value="F:transcription cis-regulatory region binding"/>
    <property type="evidence" value="ECO:0007669"/>
    <property type="project" value="TreeGrafter"/>
</dbReference>
<dbReference type="InterPro" id="IPR036271">
    <property type="entry name" value="Tet_transcr_reg_TetR-rel_C_sf"/>
</dbReference>
<reference evidence="6 7" key="1">
    <citation type="submission" date="2016-10" db="EMBL/GenBank/DDBJ databases">
        <authorList>
            <person name="de Groot N.N."/>
        </authorList>
    </citation>
    <scope>NUCLEOTIDE SEQUENCE [LARGE SCALE GENOMIC DNA]</scope>
    <source>
        <strain evidence="6 7">CGMCC 4.2022</strain>
    </source>
</reference>
<evidence type="ECO:0000313" key="7">
    <source>
        <dbReference type="Proteomes" id="UP000199341"/>
    </source>
</evidence>
<dbReference type="SUPFAM" id="SSF48498">
    <property type="entry name" value="Tetracyclin repressor-like, C-terminal domain"/>
    <property type="match status" value="1"/>
</dbReference>
<dbReference type="Gene3D" id="1.10.10.60">
    <property type="entry name" value="Homeodomain-like"/>
    <property type="match status" value="1"/>
</dbReference>
<keyword evidence="1" id="KW-0805">Transcription regulation</keyword>
<feature type="DNA-binding region" description="H-T-H motif" evidence="4">
    <location>
        <begin position="40"/>
        <end position="59"/>
    </location>
</feature>
<dbReference type="RefSeq" id="WP_093782843.1">
    <property type="nucleotide sequence ID" value="NZ_FNIE01000002.1"/>
</dbReference>
<dbReference type="InterPro" id="IPR001647">
    <property type="entry name" value="HTH_TetR"/>
</dbReference>
<gene>
    <name evidence="6" type="ORF">SAMN05216259_102113</name>
</gene>
<dbReference type="OrthoDB" id="7186647at2"/>
<dbReference type="AlphaFoldDB" id="A0A1G9XG89"/>
<evidence type="ECO:0000256" key="1">
    <source>
        <dbReference type="ARBA" id="ARBA00023015"/>
    </source>
</evidence>
<dbReference type="PANTHER" id="PTHR30055">
    <property type="entry name" value="HTH-TYPE TRANSCRIPTIONAL REGULATOR RUTR"/>
    <property type="match status" value="1"/>
</dbReference>
<keyword evidence="3" id="KW-0804">Transcription</keyword>
<dbReference type="InterPro" id="IPR009057">
    <property type="entry name" value="Homeodomain-like_sf"/>
</dbReference>
<sequence>MASVTRRPAKSAERREAVEARVFAAVEKLLGEGLSYTEISVQRIITEAGVARSTFYGYFHDKSDLLQRLATTLRESFFLSAASWDPAEGLPGLVRVFEEILRRHREHLPLLAAITETAAYDPAVRSFYNADLDAFEARVTQDLRELQAQGSTDPAIDPVATGRVVVWGGEQAIAHHMSTDDGSGDAAFAAQMAALWWYGAYHRLPGGE</sequence>
<dbReference type="Proteomes" id="UP000199341">
    <property type="component" value="Unassembled WGS sequence"/>
</dbReference>
<dbReference type="SUPFAM" id="SSF46689">
    <property type="entry name" value="Homeodomain-like"/>
    <property type="match status" value="1"/>
</dbReference>
<dbReference type="PROSITE" id="PS50977">
    <property type="entry name" value="HTH_TETR_2"/>
    <property type="match status" value="1"/>
</dbReference>
<dbReference type="EMBL" id="FNIE01000002">
    <property type="protein sequence ID" value="SDM95285.1"/>
    <property type="molecule type" value="Genomic_DNA"/>
</dbReference>
<evidence type="ECO:0000256" key="3">
    <source>
        <dbReference type="ARBA" id="ARBA00023163"/>
    </source>
</evidence>
<evidence type="ECO:0000313" key="6">
    <source>
        <dbReference type="EMBL" id="SDM95285.1"/>
    </source>
</evidence>
<protein>
    <submittedName>
        <fullName evidence="6">Transcriptional regulator, TetR family</fullName>
    </submittedName>
</protein>
<evidence type="ECO:0000256" key="2">
    <source>
        <dbReference type="ARBA" id="ARBA00023125"/>
    </source>
</evidence>